<proteinExistence type="predicted"/>
<keyword evidence="2 5" id="KW-0808">Transferase</keyword>
<evidence type="ECO:0000313" key="5">
    <source>
        <dbReference type="EMBL" id="MFK2875630.1"/>
    </source>
</evidence>
<dbReference type="InterPro" id="IPR010383">
    <property type="entry name" value="Glyco_hydrolase_94_b-supersand"/>
</dbReference>
<evidence type="ECO:0000259" key="3">
    <source>
        <dbReference type="Pfam" id="PF06165"/>
    </source>
</evidence>
<dbReference type="PROSITE" id="PS51257">
    <property type="entry name" value="PROKAR_LIPOPROTEIN"/>
    <property type="match status" value="1"/>
</dbReference>
<dbReference type="SUPFAM" id="SSF48208">
    <property type="entry name" value="Six-hairpin glycosidases"/>
    <property type="match status" value="1"/>
</dbReference>
<dbReference type="RefSeq" id="WP_404611628.1">
    <property type="nucleotide sequence ID" value="NZ_JADIKK010000007.1"/>
</dbReference>
<dbReference type="EMBL" id="JADIKK010000008">
    <property type="protein sequence ID" value="MFK2879649.1"/>
    <property type="molecule type" value="Genomic_DNA"/>
</dbReference>
<dbReference type="EMBL" id="JADIKK010000008">
    <property type="protein sequence ID" value="MFK2876083.1"/>
    <property type="molecule type" value="Genomic_DNA"/>
</dbReference>
<dbReference type="InterPro" id="IPR008928">
    <property type="entry name" value="6-hairpin_glycosidase_sf"/>
</dbReference>
<sequence length="1291" mass="140624">MASSSRVAHPVLWLSNGRLASFVSAAGTGGCQWNGQAVTRWRGDPVGDPWGSYVLLRDEDSGEAWSTATQPLGGEAQEFAVEFHASHARFMRCHGMLESVLDVAVHGDLDAELRHLTVTNHGDRSRDLSLTSYAEWVLGPANEDATHPVFSKMFVQTEWAADAGALLVTRRPRTPDETRMWAAHAMTLEDGAPGAEAHESDRMRFLGRGHTLHDALAMRAGATLSNRTGCMLDPVLSVRRRVKLAPGEHISLCFWTALADSRDGVLSLLRSLQTPGAADQALRSAEARSASRRRALEIDEEQAARFDALVGPMLYADIAWRAPTDVLARGQGGAPALWSAGISGDRPIVLLRLTTKAALERARELLKAQRYWQAMQLGVDMVLLDCADGALHDVLQPMTKAQTEQLKSKDLAHAQCFALDDKTLQPALRDGLRTVACIELDSTSPLPAPLRGTMKVAGALSQRAHVPPAPAPSSTQAATQSREFDNGLGGFVDGGRSYQVELIGERCTPVPWINVLANPQFGCLVSAEGGGYAWSQNSQQNALTPWPNDPVSDTPHEVLYLRDEDRGLLWSVTAAPIRVPSAHYRVTHGKGWSRFEHIAHDVEVELLQCVPTHDTVKLSRLRLRNRSAQSRRLSVTGYVEWGLSANGVAGAPFVVTERDTSGALFACNGWREEFGTRVAFVDLGEKAAVCTGDRLEFLGLYGSVGRPAALLEQGELSGHTGAGFDPCGALQAVLELQPEGEAELLFILGDAASHEDARALVRHYREAGIDYALAEVRAQWDAMLDVVQVRTPDRAMDLLLNDWLPYQVLACRLWARTAYYQASGAYGFRDQLQDIMALCTSRPDVAREHLLRAAGRQFPEGDVQHWWLPPTGKGIRTRISDDRLWLPFVAAHYVEVTGDTAVLDESLPFLKGDPIPQGASDAFYLPQASSDSASVYEHAARAIDSSLTTGAHGLPLIGTGDWNDGMNSVGAQGRGESTWMAWFLIATIDAFVPLAESRGQDKRATHWRQHADALRGAMDGDAGWDGAWYRRGYYDEGTPLGSHQSAECRIDTIAQSWSVLAGASDRAHTETAMQAVRQQLLMPDAGIARLLTPPFDHTDKNPGYIKGYPPGIRENGGQYTHGAVWSVFALARLGQGNHAGELFDLLNPIRHADTAAALERYRAEPYVACADVYSVEPWIGCGGWTWYTGSAGWLYRAGVEAILGFHLQGSRLQLSPCLPAAWPYLEMRYQRRASDGLVTRYEIGVDNPHRCQHGIASASLDDKALAIIGGVLCVPLVDDGAIHRIHAVLGA</sequence>
<comment type="caution">
    <text evidence="5">The sequence shown here is derived from an EMBL/GenBank/DDBJ whole genome shotgun (WGS) entry which is preliminary data.</text>
</comment>
<dbReference type="CDD" id="cd11756">
    <property type="entry name" value="GH94N_ChvB_NdvB_1_like"/>
    <property type="match status" value="1"/>
</dbReference>
<evidence type="ECO:0000313" key="7">
    <source>
        <dbReference type="EMBL" id="MFK2879649.1"/>
    </source>
</evidence>
<protein>
    <submittedName>
        <fullName evidence="5">Glycosyl transferase family 36</fullName>
    </submittedName>
</protein>
<evidence type="ECO:0000256" key="1">
    <source>
        <dbReference type="ARBA" id="ARBA00022676"/>
    </source>
</evidence>
<dbReference type="InterPro" id="IPR037824">
    <property type="entry name" value="GH94N_2_NdvB"/>
</dbReference>
<dbReference type="Pfam" id="PF06165">
    <property type="entry name" value="GH94_b-supersand"/>
    <property type="match status" value="2"/>
</dbReference>
<gene>
    <name evidence="5" type="ORF">ISP25_00880</name>
    <name evidence="6" type="ORF">ISP25_03240</name>
    <name evidence="7" type="ORF">ISP25_21500</name>
</gene>
<feature type="domain" description="Glycosyl hydrolase 94 supersandwich" evidence="3">
    <location>
        <begin position="497"/>
        <end position="766"/>
    </location>
</feature>
<keyword evidence="8" id="KW-1185">Reference proteome</keyword>
<feature type="domain" description="Glycosyl hydrolase 94 catalytic" evidence="4">
    <location>
        <begin position="780"/>
        <end position="1204"/>
    </location>
</feature>
<dbReference type="InterPro" id="IPR037820">
    <property type="entry name" value="GH94N_NdvB"/>
</dbReference>
<evidence type="ECO:0000313" key="6">
    <source>
        <dbReference type="EMBL" id="MFK2876083.1"/>
    </source>
</evidence>
<dbReference type="Pfam" id="PF17167">
    <property type="entry name" value="Glyco_hydro_94"/>
    <property type="match status" value="1"/>
</dbReference>
<dbReference type="CDD" id="cd11753">
    <property type="entry name" value="GH94N_ChvB_NdvB_2_like"/>
    <property type="match status" value="1"/>
</dbReference>
<dbReference type="InterPro" id="IPR033432">
    <property type="entry name" value="GH94_catalytic"/>
</dbReference>
<dbReference type="SUPFAM" id="SSF74650">
    <property type="entry name" value="Galactose mutarotase-like"/>
    <property type="match status" value="2"/>
</dbReference>
<dbReference type="InterPro" id="IPR011013">
    <property type="entry name" value="Gal_mutarotase_sf_dom"/>
</dbReference>
<feature type="domain" description="Glycosyl hydrolase 94 supersandwich" evidence="3">
    <location>
        <begin position="11"/>
        <end position="274"/>
    </location>
</feature>
<dbReference type="SMART" id="SM01068">
    <property type="entry name" value="CBM_X"/>
    <property type="match status" value="2"/>
</dbReference>
<dbReference type="Proteomes" id="UP001620339">
    <property type="component" value="Unassembled WGS sequence"/>
</dbReference>
<dbReference type="PANTHER" id="PTHR37469:SF2">
    <property type="entry name" value="CELLOBIONIC ACID PHOSPHORYLASE"/>
    <property type="match status" value="1"/>
</dbReference>
<evidence type="ECO:0000256" key="2">
    <source>
        <dbReference type="ARBA" id="ARBA00022679"/>
    </source>
</evidence>
<dbReference type="PANTHER" id="PTHR37469">
    <property type="entry name" value="CELLOBIONIC ACID PHOSPHORYLASE-RELATED"/>
    <property type="match status" value="1"/>
</dbReference>
<dbReference type="Gene3D" id="2.60.420.10">
    <property type="entry name" value="Maltose phosphorylase, domain 3"/>
    <property type="match status" value="1"/>
</dbReference>
<dbReference type="InterPro" id="IPR037018">
    <property type="entry name" value="GH65_N"/>
</dbReference>
<accession>A0ABW8J2B7</accession>
<reference evidence="5 8" key="1">
    <citation type="submission" date="2020-10" db="EMBL/GenBank/DDBJ databases">
        <title>Phylogeny of dyella-like bacteria.</title>
        <authorList>
            <person name="Fu J."/>
        </authorList>
    </citation>
    <scope>NUCLEOTIDE SEQUENCE [LARGE SCALE GENOMIC DNA]</scope>
    <source>
        <strain evidence="5 8">KACC 19113</strain>
    </source>
</reference>
<dbReference type="Gene3D" id="1.50.10.10">
    <property type="match status" value="1"/>
</dbReference>
<organism evidence="5 8">
    <name type="scientific">Rhodanobacter hydrolyticus</name>
    <dbReference type="NCBI Taxonomy" id="2250595"/>
    <lineage>
        <taxon>Bacteria</taxon>
        <taxon>Pseudomonadati</taxon>
        <taxon>Pseudomonadota</taxon>
        <taxon>Gammaproteobacteria</taxon>
        <taxon>Lysobacterales</taxon>
        <taxon>Rhodanobacteraceae</taxon>
        <taxon>Rhodanobacter</taxon>
    </lineage>
</organism>
<evidence type="ECO:0000259" key="4">
    <source>
        <dbReference type="Pfam" id="PF17167"/>
    </source>
</evidence>
<dbReference type="InterPro" id="IPR052047">
    <property type="entry name" value="GH94_Enzymes"/>
</dbReference>
<keyword evidence="1" id="KW-0328">Glycosyltransferase</keyword>
<dbReference type="EMBL" id="JADIKK010000007">
    <property type="protein sequence ID" value="MFK2875630.1"/>
    <property type="molecule type" value="Genomic_DNA"/>
</dbReference>
<dbReference type="GO" id="GO:0016740">
    <property type="term" value="F:transferase activity"/>
    <property type="evidence" value="ECO:0007669"/>
    <property type="project" value="UniProtKB-KW"/>
</dbReference>
<dbReference type="InterPro" id="IPR012341">
    <property type="entry name" value="6hp_glycosidase-like_sf"/>
</dbReference>
<evidence type="ECO:0000313" key="8">
    <source>
        <dbReference type="Proteomes" id="UP001620339"/>
    </source>
</evidence>
<name>A0ABW8J2B7_9GAMM</name>
<dbReference type="Gene3D" id="2.70.98.40">
    <property type="entry name" value="Glycoside hydrolase, family 65, N-terminal domain"/>
    <property type="match status" value="2"/>
</dbReference>